<dbReference type="Ensembl" id="ENSBIXT00005009857.1">
    <property type="protein sequence ID" value="ENSBIXP00005003674.1"/>
    <property type="gene ID" value="ENSBIXG00005007419.1"/>
</dbReference>
<proteinExistence type="predicted"/>
<dbReference type="Proteomes" id="UP000314981">
    <property type="component" value="Chromosome 29"/>
</dbReference>
<evidence type="ECO:0000313" key="2">
    <source>
        <dbReference type="Ensembl" id="ENSBIXP00005003674.1"/>
    </source>
</evidence>
<reference evidence="3 4" key="1">
    <citation type="submission" date="2018-11" db="EMBL/GenBank/DDBJ databases">
        <title>Haplotype-resolved cattle genomes.</title>
        <authorList>
            <person name="Low W.Y."/>
            <person name="Tearle R."/>
            <person name="Bickhart D.M."/>
            <person name="Rosen B.D."/>
            <person name="Koren S."/>
            <person name="Rhie A."/>
            <person name="Hiendleder S."/>
            <person name="Phillippy A.M."/>
            <person name="Smith T.P.L."/>
            <person name="Williams J.L."/>
        </authorList>
    </citation>
    <scope>NUCLEOTIDE SEQUENCE [LARGE SCALE GENOMIC DNA]</scope>
</reference>
<organism evidence="2 4">
    <name type="scientific">Bos indicus x Bos taurus</name>
    <name type="common">Hybrid cattle</name>
    <dbReference type="NCBI Taxonomy" id="30522"/>
    <lineage>
        <taxon>Eukaryota</taxon>
        <taxon>Metazoa</taxon>
        <taxon>Chordata</taxon>
        <taxon>Craniata</taxon>
        <taxon>Vertebrata</taxon>
        <taxon>Euteleostomi</taxon>
        <taxon>Mammalia</taxon>
        <taxon>Eutheria</taxon>
        <taxon>Laurasiatheria</taxon>
        <taxon>Artiodactyla</taxon>
        <taxon>Ruminantia</taxon>
        <taxon>Pecora</taxon>
        <taxon>Bovidae</taxon>
        <taxon>Bovinae</taxon>
        <taxon>Bos</taxon>
    </lineage>
</organism>
<protein>
    <submittedName>
        <fullName evidence="2">Uncharacterized protein</fullName>
    </submittedName>
</protein>
<evidence type="ECO:0000313" key="4">
    <source>
        <dbReference type="Proteomes" id="UP000429181"/>
    </source>
</evidence>
<feature type="region of interest" description="Disordered" evidence="1">
    <location>
        <begin position="33"/>
        <end position="60"/>
    </location>
</feature>
<evidence type="ECO:0000256" key="1">
    <source>
        <dbReference type="SAM" id="MobiDB-lite"/>
    </source>
</evidence>
<name>A0A4W2FFB0_BOBOX</name>
<dbReference type="GeneTree" id="ENSGT00960000190824"/>
<sequence>MSSLEHRLMPFRHHYAARWRQHTTICGRGMRPRLYPQMGLTPQERRPWKRSPTLHGKSMGSWEPCSLSRFPFELSRPGPTYLFSTVFLHSS</sequence>
<evidence type="ECO:0000313" key="3">
    <source>
        <dbReference type="Proteomes" id="UP000314981"/>
    </source>
</evidence>
<reference evidence="2" key="2">
    <citation type="submission" date="2025-05" db="UniProtKB">
        <authorList>
            <consortium name="Ensembl"/>
        </authorList>
    </citation>
    <scope>IDENTIFICATION</scope>
</reference>
<dbReference type="Ensembl" id="ENSBIXT00000012347.1">
    <property type="protein sequence ID" value="ENSBIXP00000002228.1"/>
    <property type="gene ID" value="ENSBIXG00000008706.1"/>
</dbReference>
<accession>A0A4W2FFB0</accession>
<dbReference type="Proteomes" id="UP000429181">
    <property type="component" value="Chromosome 29"/>
</dbReference>
<keyword evidence="3" id="KW-1185">Reference proteome</keyword>
<dbReference type="AlphaFoldDB" id="A0A4W2FFB0"/>